<dbReference type="SMART" id="SM00822">
    <property type="entry name" value="PKS_KR"/>
    <property type="match status" value="1"/>
</dbReference>
<dbReference type="PANTHER" id="PTHR42760:SF135">
    <property type="entry name" value="BLL7886 PROTEIN"/>
    <property type="match status" value="1"/>
</dbReference>
<dbReference type="InterPro" id="IPR057326">
    <property type="entry name" value="KR_dom"/>
</dbReference>
<evidence type="ECO:0000256" key="2">
    <source>
        <dbReference type="ARBA" id="ARBA00012948"/>
    </source>
</evidence>
<dbReference type="GO" id="GO:0051287">
    <property type="term" value="F:NAD binding"/>
    <property type="evidence" value="ECO:0007669"/>
    <property type="project" value="UniProtKB-UniRule"/>
</dbReference>
<comment type="similarity">
    <text evidence="1 7">Belongs to the short-chain dehydrogenases/reductases (SDR) family.</text>
</comment>
<evidence type="ECO:0000256" key="4">
    <source>
        <dbReference type="ARBA" id="ARBA00048508"/>
    </source>
</evidence>
<feature type="domain" description="Ketoreductase" evidence="8">
    <location>
        <begin position="7"/>
        <end position="187"/>
    </location>
</feature>
<comment type="function">
    <text evidence="7">Catalyzes the NADPH-dependent reduction of beta-ketoacyl-ACP substrates to beta-hydroxyacyl-ACP products, the first reductive step in the elongation cycle of fatty acid biosynthesis.</text>
</comment>
<dbReference type="RefSeq" id="WP_173081243.1">
    <property type="nucleotide sequence ID" value="NZ_BAABJB010000018.1"/>
</dbReference>
<reference evidence="9 10" key="2">
    <citation type="submission" date="2020-03" db="EMBL/GenBank/DDBJ databases">
        <authorList>
            <person name="Ichikawa N."/>
            <person name="Kimura A."/>
            <person name="Kitahashi Y."/>
            <person name="Uohara A."/>
        </authorList>
    </citation>
    <scope>NUCLEOTIDE SEQUENCE [LARGE SCALE GENOMIC DNA]</scope>
    <source>
        <strain evidence="9 10">NBRC 108638</strain>
    </source>
</reference>
<keyword evidence="7" id="KW-0275">Fatty acid biosynthesis</keyword>
<keyword evidence="7" id="KW-0276">Fatty acid metabolism</keyword>
<gene>
    <name evidence="9" type="primary">fabG_9</name>
    <name evidence="9" type="ORF">Prum_078970</name>
</gene>
<dbReference type="InterPro" id="IPR002347">
    <property type="entry name" value="SDR_fam"/>
</dbReference>
<dbReference type="AlphaFoldDB" id="A0A6V8LNI6"/>
<evidence type="ECO:0000256" key="7">
    <source>
        <dbReference type="RuleBase" id="RU366074"/>
    </source>
</evidence>
<dbReference type="FunFam" id="3.40.50.720:FF:000173">
    <property type="entry name" value="3-oxoacyl-[acyl-carrier protein] reductase"/>
    <property type="match status" value="1"/>
</dbReference>
<dbReference type="GO" id="GO:0030497">
    <property type="term" value="P:fatty acid elongation"/>
    <property type="evidence" value="ECO:0007669"/>
    <property type="project" value="TreeGrafter"/>
</dbReference>
<reference evidence="9 10" key="1">
    <citation type="submission" date="2020-03" db="EMBL/GenBank/DDBJ databases">
        <title>Whole genome shotgun sequence of Phytohabitans rumicis NBRC 108638.</title>
        <authorList>
            <person name="Komaki H."/>
            <person name="Tamura T."/>
        </authorList>
    </citation>
    <scope>NUCLEOTIDE SEQUENCE [LARGE SCALE GENOMIC DNA]</scope>
    <source>
        <strain evidence="9 10">NBRC 108638</strain>
    </source>
</reference>
<evidence type="ECO:0000256" key="6">
    <source>
        <dbReference type="PIRSR" id="PIRSR611284-2"/>
    </source>
</evidence>
<feature type="binding site" evidence="6">
    <location>
        <position position="189"/>
    </location>
    <ligand>
        <name>NADP(+)</name>
        <dbReference type="ChEBI" id="CHEBI:58349"/>
    </ligand>
</feature>
<keyword evidence="7" id="KW-0443">Lipid metabolism</keyword>
<feature type="binding site" evidence="6">
    <location>
        <begin position="156"/>
        <end position="160"/>
    </location>
    <ligand>
        <name>NADP(+)</name>
        <dbReference type="ChEBI" id="CHEBI:58349"/>
    </ligand>
</feature>
<dbReference type="Pfam" id="PF13561">
    <property type="entry name" value="adh_short_C2"/>
    <property type="match status" value="1"/>
</dbReference>
<dbReference type="PANTHER" id="PTHR42760">
    <property type="entry name" value="SHORT-CHAIN DEHYDROGENASES/REDUCTASES FAMILY MEMBER"/>
    <property type="match status" value="1"/>
</dbReference>
<comment type="subunit">
    <text evidence="7">Homotetramer.</text>
</comment>
<keyword evidence="3 7" id="KW-0560">Oxidoreductase</keyword>
<dbReference type="EMBL" id="BLPG01000001">
    <property type="protein sequence ID" value="GFJ94255.1"/>
    <property type="molecule type" value="Genomic_DNA"/>
</dbReference>
<dbReference type="Proteomes" id="UP000482960">
    <property type="component" value="Unassembled WGS sequence"/>
</dbReference>
<proteinExistence type="inferred from homology"/>
<dbReference type="InterPro" id="IPR036291">
    <property type="entry name" value="NAD(P)-bd_dom_sf"/>
</dbReference>
<keyword evidence="10" id="KW-1185">Reference proteome</keyword>
<evidence type="ECO:0000256" key="3">
    <source>
        <dbReference type="ARBA" id="ARBA00023002"/>
    </source>
</evidence>
<comment type="catalytic activity">
    <reaction evidence="4 7">
        <text>a (3R)-hydroxyacyl-[ACP] + NADP(+) = a 3-oxoacyl-[ACP] + NADPH + H(+)</text>
        <dbReference type="Rhea" id="RHEA:17397"/>
        <dbReference type="Rhea" id="RHEA-COMP:9916"/>
        <dbReference type="Rhea" id="RHEA-COMP:9945"/>
        <dbReference type="ChEBI" id="CHEBI:15378"/>
        <dbReference type="ChEBI" id="CHEBI:57783"/>
        <dbReference type="ChEBI" id="CHEBI:58349"/>
        <dbReference type="ChEBI" id="CHEBI:78776"/>
        <dbReference type="ChEBI" id="CHEBI:78827"/>
        <dbReference type="EC" id="1.1.1.100"/>
    </reaction>
</comment>
<keyword evidence="7" id="KW-0444">Lipid biosynthesis</keyword>
<dbReference type="EC" id="1.1.1.100" evidence="2 7"/>
<dbReference type="NCBIfam" id="TIGR01830">
    <property type="entry name" value="3oxo_ACP_reduc"/>
    <property type="match status" value="1"/>
</dbReference>
<dbReference type="InterPro" id="IPR011284">
    <property type="entry name" value="3oxo_ACP_reduc"/>
</dbReference>
<dbReference type="GO" id="GO:0004316">
    <property type="term" value="F:3-oxoacyl-[acyl-carrier-protein] reductase (NADPH) activity"/>
    <property type="evidence" value="ECO:0007669"/>
    <property type="project" value="UniProtKB-UniRule"/>
</dbReference>
<dbReference type="Gene3D" id="3.40.50.720">
    <property type="entry name" value="NAD(P)-binding Rossmann-like Domain"/>
    <property type="match status" value="1"/>
</dbReference>
<comment type="caution">
    <text evidence="9">The sequence shown here is derived from an EMBL/GenBank/DDBJ whole genome shotgun (WGS) entry which is preliminary data.</text>
</comment>
<feature type="active site" description="Proton acceptor" evidence="5">
    <location>
        <position position="156"/>
    </location>
</feature>
<dbReference type="PROSITE" id="PS00061">
    <property type="entry name" value="ADH_SHORT"/>
    <property type="match status" value="1"/>
</dbReference>
<evidence type="ECO:0000256" key="5">
    <source>
        <dbReference type="PIRSR" id="PIRSR611284-1"/>
    </source>
</evidence>
<dbReference type="PRINTS" id="PR00080">
    <property type="entry name" value="SDRFAMILY"/>
</dbReference>
<organism evidence="9 10">
    <name type="scientific">Phytohabitans rumicis</name>
    <dbReference type="NCBI Taxonomy" id="1076125"/>
    <lineage>
        <taxon>Bacteria</taxon>
        <taxon>Bacillati</taxon>
        <taxon>Actinomycetota</taxon>
        <taxon>Actinomycetes</taxon>
        <taxon>Micromonosporales</taxon>
        <taxon>Micromonosporaceae</taxon>
    </lineage>
</organism>
<sequence length="248" mass="26413">MSDNDRPVALVTGGSRGIGRAVVSRLARDGFDVSFCYHSNAEAAELLAKECAETGARVLARRADVSDRAQAHAFVEDTERELGPVHVVVTSAGIVRDRPLALMADEDWDAVLRVNLDGTYHVCRAVVRRLMRRKAGSVVTMSSVAGVSGNANQTNYAASKAGIIGFTQSLAREVGRYGIRANVVAPGLIETDMTTELPEKVAADLLGRTLLGRFGTADEVADMVSFLASPRSSYVTGQVFRVDGGITT</sequence>
<protein>
    <recommendedName>
        <fullName evidence="2 7">3-oxoacyl-[acyl-carrier-protein] reductase</fullName>
        <ecNumber evidence="2 7">1.1.1.100</ecNumber>
    </recommendedName>
</protein>
<dbReference type="InterPro" id="IPR020904">
    <property type="entry name" value="Sc_DH/Rdtase_CS"/>
</dbReference>
<dbReference type="UniPathway" id="UPA00094"/>
<evidence type="ECO:0000313" key="10">
    <source>
        <dbReference type="Proteomes" id="UP000482960"/>
    </source>
</evidence>
<keyword evidence="6 7" id="KW-0521">NADP</keyword>
<comment type="pathway">
    <text evidence="7">Lipid metabolism; fatty acid biosynthesis.</text>
</comment>
<evidence type="ECO:0000259" key="8">
    <source>
        <dbReference type="SMART" id="SM00822"/>
    </source>
</evidence>
<dbReference type="NCBIfam" id="NF009466">
    <property type="entry name" value="PRK12826.1-2"/>
    <property type="match status" value="1"/>
</dbReference>
<evidence type="ECO:0000313" key="9">
    <source>
        <dbReference type="EMBL" id="GFJ94255.1"/>
    </source>
</evidence>
<dbReference type="SUPFAM" id="SSF51735">
    <property type="entry name" value="NAD(P)-binding Rossmann-fold domains"/>
    <property type="match status" value="1"/>
</dbReference>
<dbReference type="PRINTS" id="PR00081">
    <property type="entry name" value="GDHRDH"/>
</dbReference>
<evidence type="ECO:0000256" key="1">
    <source>
        <dbReference type="ARBA" id="ARBA00006484"/>
    </source>
</evidence>
<accession>A0A6V8LNI6</accession>
<name>A0A6V8LNI6_9ACTN</name>
<feature type="binding site" evidence="6">
    <location>
        <begin position="13"/>
        <end position="16"/>
    </location>
    <ligand>
        <name>NADP(+)</name>
        <dbReference type="ChEBI" id="CHEBI:58349"/>
    </ligand>
</feature>